<dbReference type="Pfam" id="PF08350">
    <property type="entry name" value="FilR1_middle"/>
    <property type="match status" value="1"/>
</dbReference>
<dbReference type="EMBL" id="JBHUDC010000008">
    <property type="protein sequence ID" value="MFD1515030.1"/>
    <property type="molecule type" value="Genomic_DNA"/>
</dbReference>
<dbReference type="RefSeq" id="WP_250874954.1">
    <property type="nucleotide sequence ID" value="NZ_JALXFV010000008.1"/>
</dbReference>
<evidence type="ECO:0000259" key="1">
    <source>
        <dbReference type="Pfam" id="PF08350"/>
    </source>
</evidence>
<reference evidence="3 4" key="1">
    <citation type="journal article" date="2019" name="Int. J. Syst. Evol. Microbiol.">
        <title>The Global Catalogue of Microorganisms (GCM) 10K type strain sequencing project: providing services to taxonomists for standard genome sequencing and annotation.</title>
        <authorList>
            <consortium name="The Broad Institute Genomics Platform"/>
            <consortium name="The Broad Institute Genome Sequencing Center for Infectious Disease"/>
            <person name="Wu L."/>
            <person name="Ma J."/>
        </authorList>
    </citation>
    <scope>NUCLEOTIDE SEQUENCE [LARGE SCALE GENOMIC DNA]</scope>
    <source>
        <strain evidence="3 4">CGMCC 1.12563</strain>
    </source>
</reference>
<protein>
    <submittedName>
        <fullName evidence="3">Helix-turn-helix transcriptional regulator</fullName>
    </submittedName>
</protein>
<keyword evidence="4" id="KW-1185">Reference proteome</keyword>
<dbReference type="SUPFAM" id="SSF46785">
    <property type="entry name" value="Winged helix' DNA-binding domain"/>
    <property type="match status" value="1"/>
</dbReference>
<dbReference type="AlphaFoldDB" id="A0ABD6AZS8"/>
<dbReference type="InterPro" id="IPR036390">
    <property type="entry name" value="WH_DNA-bd_sf"/>
</dbReference>
<dbReference type="Gene3D" id="1.10.10.10">
    <property type="entry name" value="Winged helix-like DNA-binding domain superfamily/Winged helix DNA-binding domain"/>
    <property type="match status" value="1"/>
</dbReference>
<dbReference type="InterPro" id="IPR013561">
    <property type="entry name" value="FilR1_middle_dom"/>
</dbReference>
<name>A0ABD6AZS8_9EURY</name>
<sequence>MSARERVAFLVGSEHRVGTMEALRGGSARPCELERSLSASRATVQRALSGLDDRGWVEKRDGEYRLTGAGLFVLRAYRNLTDVVETVEEVGSPLSLLDTVTADLPVAALRTATATTATAKTPHAPIDRYTSLLERTDIDRLCGICPVLSPVFNEVHRPLVEAGVSIDLVIDEQTLAAAEEVTPENHAAAMATDSFSLYVVEDDLDFGISLFGERAMVAAYDTEGRFRASLDAGEAPLVEWATDLFEEYRASARVLETA</sequence>
<proteinExistence type="predicted"/>
<dbReference type="Proteomes" id="UP001597187">
    <property type="component" value="Unassembled WGS sequence"/>
</dbReference>
<dbReference type="InterPro" id="IPR036388">
    <property type="entry name" value="WH-like_DNA-bd_sf"/>
</dbReference>
<evidence type="ECO:0000313" key="3">
    <source>
        <dbReference type="EMBL" id="MFD1515030.1"/>
    </source>
</evidence>
<dbReference type="InterPro" id="IPR057527">
    <property type="entry name" value="HVO_A0261-like_N"/>
</dbReference>
<evidence type="ECO:0000259" key="2">
    <source>
        <dbReference type="Pfam" id="PF25213"/>
    </source>
</evidence>
<evidence type="ECO:0000313" key="4">
    <source>
        <dbReference type="Proteomes" id="UP001597187"/>
    </source>
</evidence>
<feature type="domain" description="HVO-A0261-like N-terminal" evidence="2">
    <location>
        <begin position="4"/>
        <end position="87"/>
    </location>
</feature>
<organism evidence="3 4">
    <name type="scientific">Halomarina rubra</name>
    <dbReference type="NCBI Taxonomy" id="2071873"/>
    <lineage>
        <taxon>Archaea</taxon>
        <taxon>Methanobacteriati</taxon>
        <taxon>Methanobacteriota</taxon>
        <taxon>Stenosarchaea group</taxon>
        <taxon>Halobacteria</taxon>
        <taxon>Halobacteriales</taxon>
        <taxon>Natronomonadaceae</taxon>
        <taxon>Halomarina</taxon>
    </lineage>
</organism>
<accession>A0ABD6AZS8</accession>
<comment type="caution">
    <text evidence="3">The sequence shown here is derived from an EMBL/GenBank/DDBJ whole genome shotgun (WGS) entry which is preliminary data.</text>
</comment>
<gene>
    <name evidence="3" type="ORF">ACFSBT_17250</name>
</gene>
<dbReference type="Pfam" id="PF25213">
    <property type="entry name" value="HVO_A0261_N"/>
    <property type="match status" value="1"/>
</dbReference>
<feature type="domain" description="Methanogenesis regulatory protein FilR1 middle" evidence="1">
    <location>
        <begin position="122"/>
        <end position="250"/>
    </location>
</feature>